<proteinExistence type="predicted"/>
<evidence type="ECO:0000313" key="1">
    <source>
        <dbReference type="EMBL" id="RLM54424.1"/>
    </source>
</evidence>
<keyword evidence="2" id="KW-1185">Reference proteome</keyword>
<dbReference type="AlphaFoldDB" id="A0A3L6PDW1"/>
<name>A0A3L6PDW1_PANMI</name>
<accession>A0A3L6PDW1</accession>
<sequence length="56" mass="6403">MKCLLACSRRRWRIWRPTTVSRIRNSAAFFSKVSWSGQVRCSSASSWEEPSVALVA</sequence>
<comment type="caution">
    <text evidence="1">The sequence shown here is derived from an EMBL/GenBank/DDBJ whole genome shotgun (WGS) entry which is preliminary data.</text>
</comment>
<protein>
    <submittedName>
        <fullName evidence="1">Uncharacterized protein</fullName>
    </submittedName>
</protein>
<dbReference type="EMBL" id="PQIB02000018">
    <property type="protein sequence ID" value="RLM54424.1"/>
    <property type="molecule type" value="Genomic_DNA"/>
</dbReference>
<evidence type="ECO:0000313" key="2">
    <source>
        <dbReference type="Proteomes" id="UP000275267"/>
    </source>
</evidence>
<organism evidence="1 2">
    <name type="scientific">Panicum miliaceum</name>
    <name type="common">Proso millet</name>
    <name type="synonym">Broomcorn millet</name>
    <dbReference type="NCBI Taxonomy" id="4540"/>
    <lineage>
        <taxon>Eukaryota</taxon>
        <taxon>Viridiplantae</taxon>
        <taxon>Streptophyta</taxon>
        <taxon>Embryophyta</taxon>
        <taxon>Tracheophyta</taxon>
        <taxon>Spermatophyta</taxon>
        <taxon>Magnoliopsida</taxon>
        <taxon>Liliopsida</taxon>
        <taxon>Poales</taxon>
        <taxon>Poaceae</taxon>
        <taxon>PACMAD clade</taxon>
        <taxon>Panicoideae</taxon>
        <taxon>Panicodae</taxon>
        <taxon>Paniceae</taxon>
        <taxon>Panicinae</taxon>
        <taxon>Panicum</taxon>
        <taxon>Panicum sect. Panicum</taxon>
    </lineage>
</organism>
<reference evidence="2" key="1">
    <citation type="journal article" date="2019" name="Nat. Commun.">
        <title>The genome of broomcorn millet.</title>
        <authorList>
            <person name="Zou C."/>
            <person name="Miki D."/>
            <person name="Li D."/>
            <person name="Tang Q."/>
            <person name="Xiao L."/>
            <person name="Rajput S."/>
            <person name="Deng P."/>
            <person name="Jia W."/>
            <person name="Huang R."/>
            <person name="Zhang M."/>
            <person name="Sun Y."/>
            <person name="Hu J."/>
            <person name="Fu X."/>
            <person name="Schnable P.S."/>
            <person name="Li F."/>
            <person name="Zhang H."/>
            <person name="Feng B."/>
            <person name="Zhu X."/>
            <person name="Liu R."/>
            <person name="Schnable J.C."/>
            <person name="Zhu J.-K."/>
            <person name="Zhang H."/>
        </authorList>
    </citation>
    <scope>NUCLEOTIDE SEQUENCE [LARGE SCALE GENOMIC DNA]</scope>
</reference>
<gene>
    <name evidence="1" type="ORF">C2845_PM10G05520</name>
</gene>
<dbReference type="Proteomes" id="UP000275267">
    <property type="component" value="Unassembled WGS sequence"/>
</dbReference>